<evidence type="ECO:0000313" key="2">
    <source>
        <dbReference type="Proteomes" id="UP000321199"/>
    </source>
</evidence>
<accession>A0A5B8RXI6</accession>
<dbReference type="Gene3D" id="3.30.429.10">
    <property type="entry name" value="Macrophage Migration Inhibitory Factor"/>
    <property type="match status" value="1"/>
</dbReference>
<dbReference type="EMBL" id="CP042344">
    <property type="protein sequence ID" value="QEA12955.1"/>
    <property type="molecule type" value="Genomic_DNA"/>
</dbReference>
<keyword evidence="2" id="KW-1185">Reference proteome</keyword>
<gene>
    <name evidence="1" type="ORF">FOZ74_07895</name>
</gene>
<dbReference type="KEGG" id="cof:FOZ74_07895"/>
<organism evidence="1 2">
    <name type="scientific">Comamonas flocculans</name>
    <dbReference type="NCBI Taxonomy" id="2597701"/>
    <lineage>
        <taxon>Bacteria</taxon>
        <taxon>Pseudomonadati</taxon>
        <taxon>Pseudomonadota</taxon>
        <taxon>Betaproteobacteria</taxon>
        <taxon>Burkholderiales</taxon>
        <taxon>Comamonadaceae</taxon>
        <taxon>Comamonas</taxon>
    </lineage>
</organism>
<dbReference type="Proteomes" id="UP000321199">
    <property type="component" value="Chromosome"/>
</dbReference>
<name>A0A5B8RXI6_9BURK</name>
<dbReference type="RefSeq" id="WP_146912548.1">
    <property type="nucleotide sequence ID" value="NZ_CP042344.1"/>
</dbReference>
<proteinExistence type="predicted"/>
<dbReference type="SUPFAM" id="SSF55331">
    <property type="entry name" value="Tautomerase/MIF"/>
    <property type="match status" value="1"/>
</dbReference>
<sequence length="131" mass="14454">MPYIQLDVNAHYPAPMKQRLAGALMASYAEIMATDPRRITVAIRELGEGGIWRTTQAGADPEPAAMLVLDIRRGRPPEQRLRVARALCAHCVEMLDIAPERLNVEFTQHAGDEMLHPALGGFSPEWQPGGQ</sequence>
<dbReference type="AlphaFoldDB" id="A0A5B8RXI6"/>
<protein>
    <submittedName>
        <fullName evidence="1">Tautomerase</fullName>
    </submittedName>
</protein>
<dbReference type="OrthoDB" id="277193at2"/>
<reference evidence="1 2" key="1">
    <citation type="submission" date="2019-07" db="EMBL/GenBank/DDBJ databases">
        <title>Complete genome sequence of Comamonas sp. NLF 7-7 isolated from livestock.</title>
        <authorList>
            <person name="Kim D.H."/>
            <person name="Kim J.G."/>
        </authorList>
    </citation>
    <scope>NUCLEOTIDE SEQUENCE [LARGE SCALE GENOMIC DNA]</scope>
    <source>
        <strain evidence="1 2">NLF 7-7</strain>
    </source>
</reference>
<evidence type="ECO:0000313" key="1">
    <source>
        <dbReference type="EMBL" id="QEA12955.1"/>
    </source>
</evidence>
<dbReference type="InterPro" id="IPR014347">
    <property type="entry name" value="Tautomerase/MIF_sf"/>
</dbReference>